<keyword evidence="3" id="KW-1185">Reference proteome</keyword>
<dbReference type="EMBL" id="RBXL01000001">
    <property type="protein sequence ID" value="RKT44234.1"/>
    <property type="molecule type" value="Genomic_DNA"/>
</dbReference>
<gene>
    <name evidence="2" type="ORF">BDD21_1612</name>
</gene>
<dbReference type="RefSeq" id="WP_120796697.1">
    <property type="nucleotide sequence ID" value="NZ_RBXL01000001.1"/>
</dbReference>
<sequence length="188" mass="19854">MSIALRSLLIAPVLLAGSALVAADQAVDFLSFRSSVPDAWVAETPKSEMRQLQFKVLASPGDEVGDGAEFVVYFFGPDQGGTLEANIERWQSQFRGPDGAPVEPTVTQIGTEAIPATLVELRGSYGRSVGMGPGDDVQADRMLLAGVIETPDGNLFPQMHGPAELVAAQREGFVAFVKGIQPVGQTTP</sequence>
<dbReference type="AlphaFoldDB" id="A0A495V4N1"/>
<proteinExistence type="predicted"/>
<comment type="caution">
    <text evidence="2">The sequence shown here is derived from an EMBL/GenBank/DDBJ whole genome shotgun (WGS) entry which is preliminary data.</text>
</comment>
<evidence type="ECO:0000256" key="1">
    <source>
        <dbReference type="SAM" id="SignalP"/>
    </source>
</evidence>
<name>A0A495V4N1_9GAMM</name>
<feature type="chain" id="PRO_5019725705" evidence="1">
    <location>
        <begin position="23"/>
        <end position="188"/>
    </location>
</feature>
<evidence type="ECO:0000313" key="2">
    <source>
        <dbReference type="EMBL" id="RKT44234.1"/>
    </source>
</evidence>
<evidence type="ECO:0000313" key="3">
    <source>
        <dbReference type="Proteomes" id="UP000274556"/>
    </source>
</evidence>
<organism evidence="2 3">
    <name type="scientific">Thiocapsa rosea</name>
    <dbReference type="NCBI Taxonomy" id="69360"/>
    <lineage>
        <taxon>Bacteria</taxon>
        <taxon>Pseudomonadati</taxon>
        <taxon>Pseudomonadota</taxon>
        <taxon>Gammaproteobacteria</taxon>
        <taxon>Chromatiales</taxon>
        <taxon>Chromatiaceae</taxon>
        <taxon>Thiocapsa</taxon>
    </lineage>
</organism>
<feature type="signal peptide" evidence="1">
    <location>
        <begin position="1"/>
        <end position="22"/>
    </location>
</feature>
<dbReference type="OrthoDB" id="5764172at2"/>
<dbReference type="Proteomes" id="UP000274556">
    <property type="component" value="Unassembled WGS sequence"/>
</dbReference>
<protein>
    <submittedName>
        <fullName evidence="2">Uncharacterized protein</fullName>
    </submittedName>
</protein>
<keyword evidence="1" id="KW-0732">Signal</keyword>
<reference evidence="2 3" key="1">
    <citation type="submission" date="2018-10" db="EMBL/GenBank/DDBJ databases">
        <title>Genomic Encyclopedia of Archaeal and Bacterial Type Strains, Phase II (KMG-II): from individual species to whole genera.</title>
        <authorList>
            <person name="Goeker M."/>
        </authorList>
    </citation>
    <scope>NUCLEOTIDE SEQUENCE [LARGE SCALE GENOMIC DNA]</scope>
    <source>
        <strain evidence="2 3">DSM 235</strain>
    </source>
</reference>
<accession>A0A495V4N1</accession>